<feature type="domain" description="Helicase C-terminal" evidence="9">
    <location>
        <begin position="238"/>
        <end position="385"/>
    </location>
</feature>
<name>A0A0H5REP2_9EUKA</name>
<feature type="region of interest" description="Disordered" evidence="7">
    <location>
        <begin position="408"/>
        <end position="427"/>
    </location>
</feature>
<keyword evidence="3 6" id="KW-0347">Helicase</keyword>
<dbReference type="SMART" id="SM00490">
    <property type="entry name" value="HELICc"/>
    <property type="match status" value="1"/>
</dbReference>
<dbReference type="Pfam" id="PF00270">
    <property type="entry name" value="DEAD"/>
    <property type="match status" value="1"/>
</dbReference>
<evidence type="ECO:0000256" key="1">
    <source>
        <dbReference type="ARBA" id="ARBA00022741"/>
    </source>
</evidence>
<dbReference type="EMBL" id="HACM01012056">
    <property type="protein sequence ID" value="CRZ12498.1"/>
    <property type="molecule type" value="Transcribed_RNA"/>
</dbReference>
<evidence type="ECO:0000256" key="4">
    <source>
        <dbReference type="ARBA" id="ARBA00022840"/>
    </source>
</evidence>
<dbReference type="GO" id="GO:0003724">
    <property type="term" value="F:RNA helicase activity"/>
    <property type="evidence" value="ECO:0007669"/>
    <property type="project" value="InterPro"/>
</dbReference>
<dbReference type="InterPro" id="IPR027417">
    <property type="entry name" value="P-loop_NTPase"/>
</dbReference>
<evidence type="ECO:0000256" key="6">
    <source>
        <dbReference type="RuleBase" id="RU000492"/>
    </source>
</evidence>
<dbReference type="SMART" id="SM00487">
    <property type="entry name" value="DEXDc"/>
    <property type="match status" value="1"/>
</dbReference>
<keyword evidence="1 6" id="KW-0547">Nucleotide-binding</keyword>
<dbReference type="GO" id="GO:0005829">
    <property type="term" value="C:cytosol"/>
    <property type="evidence" value="ECO:0007669"/>
    <property type="project" value="TreeGrafter"/>
</dbReference>
<dbReference type="InterPro" id="IPR011545">
    <property type="entry name" value="DEAD/DEAH_box_helicase_dom"/>
</dbReference>
<dbReference type="CDD" id="cd17955">
    <property type="entry name" value="DEADc_DDX49"/>
    <property type="match status" value="1"/>
</dbReference>
<dbReference type="PANTHER" id="PTHR47959">
    <property type="entry name" value="ATP-DEPENDENT RNA HELICASE RHLE-RELATED"/>
    <property type="match status" value="1"/>
</dbReference>
<dbReference type="PROSITE" id="PS00039">
    <property type="entry name" value="DEAD_ATP_HELICASE"/>
    <property type="match status" value="1"/>
</dbReference>
<dbReference type="GO" id="GO:0005524">
    <property type="term" value="F:ATP binding"/>
    <property type="evidence" value="ECO:0007669"/>
    <property type="project" value="UniProtKB-KW"/>
</dbReference>
<dbReference type="InterPro" id="IPR014014">
    <property type="entry name" value="RNA_helicase_DEAD_Q_motif"/>
</dbReference>
<evidence type="ECO:0000256" key="5">
    <source>
        <dbReference type="PROSITE-ProRule" id="PRU00552"/>
    </source>
</evidence>
<dbReference type="InterPro" id="IPR001650">
    <property type="entry name" value="Helicase_C-like"/>
</dbReference>
<evidence type="ECO:0000313" key="11">
    <source>
        <dbReference type="EMBL" id="CRZ12498.1"/>
    </source>
</evidence>
<dbReference type="PROSITE" id="PS51194">
    <property type="entry name" value="HELICASE_CTER"/>
    <property type="match status" value="1"/>
</dbReference>
<organism evidence="11">
    <name type="scientific">Spongospora subterranea</name>
    <dbReference type="NCBI Taxonomy" id="70186"/>
    <lineage>
        <taxon>Eukaryota</taxon>
        <taxon>Sar</taxon>
        <taxon>Rhizaria</taxon>
        <taxon>Endomyxa</taxon>
        <taxon>Phytomyxea</taxon>
        <taxon>Plasmodiophorida</taxon>
        <taxon>Plasmodiophoridae</taxon>
        <taxon>Spongospora</taxon>
    </lineage>
</organism>
<dbReference type="InterPro" id="IPR050079">
    <property type="entry name" value="DEAD_box_RNA_helicase"/>
</dbReference>
<feature type="short sequence motif" description="Q motif" evidence="5">
    <location>
        <begin position="8"/>
        <end position="36"/>
    </location>
</feature>
<keyword evidence="2 6" id="KW-0378">Hydrolase</keyword>
<evidence type="ECO:0000256" key="2">
    <source>
        <dbReference type="ARBA" id="ARBA00022801"/>
    </source>
</evidence>
<dbReference type="GO" id="GO:0016787">
    <property type="term" value="F:hydrolase activity"/>
    <property type="evidence" value="ECO:0007669"/>
    <property type="project" value="UniProtKB-KW"/>
</dbReference>
<dbReference type="AlphaFoldDB" id="A0A0H5REP2"/>
<evidence type="ECO:0000256" key="3">
    <source>
        <dbReference type="ARBA" id="ARBA00022806"/>
    </source>
</evidence>
<feature type="domain" description="DEAD-box RNA helicase Q" evidence="10">
    <location>
        <begin position="8"/>
        <end position="36"/>
    </location>
</feature>
<dbReference type="PROSITE" id="PS51192">
    <property type="entry name" value="HELICASE_ATP_BIND_1"/>
    <property type="match status" value="1"/>
</dbReference>
<evidence type="ECO:0008006" key="12">
    <source>
        <dbReference type="Google" id="ProtNLM"/>
    </source>
</evidence>
<keyword evidence="4 6" id="KW-0067">ATP-binding</keyword>
<evidence type="ECO:0000256" key="7">
    <source>
        <dbReference type="SAM" id="MobiDB-lite"/>
    </source>
</evidence>
<protein>
    <recommendedName>
        <fullName evidence="12">RNA helicase</fullName>
    </recommendedName>
</protein>
<dbReference type="GO" id="GO:0003676">
    <property type="term" value="F:nucleic acid binding"/>
    <property type="evidence" value="ECO:0007669"/>
    <property type="project" value="InterPro"/>
</dbReference>
<feature type="domain" description="Helicase ATP-binding" evidence="8">
    <location>
        <begin position="39"/>
        <end position="211"/>
    </location>
</feature>
<dbReference type="Pfam" id="PF00271">
    <property type="entry name" value="Helicase_C"/>
    <property type="match status" value="1"/>
</dbReference>
<dbReference type="SUPFAM" id="SSF52540">
    <property type="entry name" value="P-loop containing nucleoside triphosphate hydrolases"/>
    <property type="match status" value="1"/>
</dbReference>
<dbReference type="PROSITE" id="PS51195">
    <property type="entry name" value="Q_MOTIF"/>
    <property type="match status" value="1"/>
</dbReference>
<sequence length="427" mass="47055">MGVCKPKSTFKSLGLSPWLIEACRLMGIRCPTEIQERCIPQILSGSDVIGRAVTGSGKTAAFALPILEILSRDPFGIFAIVLTPARELAIQIAEQFTAIGVSCHLKCSVIIGGMDQIPQTVALNNRPHIIVATPGRLADHIRSNGRDLHLAHLKFLVLDEADRLLEDHFADDLSTITDALPSTRQTLLFSATITNQVRSFSSSKTPFVFECASQTEFTTCDNLTQQYVFFPQSLKHCVLVKLLQETVDKPDHLSIVFVATCKTAEILCEMLTLLEIDCVGLHSNVSQRRRMAALGKFRSGRARILIATDVASRGLDIPNVELVVNYDLPRNPADYVHRVGRTARAGRSGRATSILTQYDLDLWQVIEKHIGLTLGEYALDADQVSASFERVNSRLRMARLRLDEYATKSGSAAAKKRTTKSNPVKLS</sequence>
<dbReference type="Gene3D" id="3.40.50.300">
    <property type="entry name" value="P-loop containing nucleotide triphosphate hydrolases"/>
    <property type="match status" value="2"/>
</dbReference>
<dbReference type="InterPro" id="IPR014001">
    <property type="entry name" value="Helicase_ATP-bd"/>
</dbReference>
<comment type="similarity">
    <text evidence="6">Belongs to the DEAD box helicase family.</text>
</comment>
<proteinExistence type="inferred from homology"/>
<dbReference type="PANTHER" id="PTHR47959:SF24">
    <property type="entry name" value="ATP-DEPENDENT RNA HELICASE"/>
    <property type="match status" value="1"/>
</dbReference>
<reference evidence="11" key="1">
    <citation type="submission" date="2015-04" db="EMBL/GenBank/DDBJ databases">
        <title>The genome sequence of the plant pathogenic Rhizarian Plasmodiophora brassicae reveals insights in its biotrophic life cycle and the origin of chitin synthesis.</title>
        <authorList>
            <person name="Schwelm A."/>
            <person name="Fogelqvist J."/>
            <person name="Knaust A."/>
            <person name="Julke S."/>
            <person name="Lilja T."/>
            <person name="Dhandapani V."/>
            <person name="Bonilla-Rosso G."/>
            <person name="Karlsson M."/>
            <person name="Shevchenko A."/>
            <person name="Choi S.R."/>
            <person name="Kim H.G."/>
            <person name="Park J.Y."/>
            <person name="Lim Y.P."/>
            <person name="Ludwig-Muller J."/>
            <person name="Dixelius C."/>
        </authorList>
    </citation>
    <scope>NUCLEOTIDE SEQUENCE</scope>
    <source>
        <tissue evidence="11">Potato root galls</tissue>
    </source>
</reference>
<evidence type="ECO:0000259" key="10">
    <source>
        <dbReference type="PROSITE" id="PS51195"/>
    </source>
</evidence>
<dbReference type="CDD" id="cd18787">
    <property type="entry name" value="SF2_C_DEAD"/>
    <property type="match status" value="1"/>
</dbReference>
<accession>A0A0H5REP2</accession>
<dbReference type="InterPro" id="IPR000629">
    <property type="entry name" value="RNA-helicase_DEAD-box_CS"/>
</dbReference>
<evidence type="ECO:0000259" key="9">
    <source>
        <dbReference type="PROSITE" id="PS51194"/>
    </source>
</evidence>
<evidence type="ECO:0000259" key="8">
    <source>
        <dbReference type="PROSITE" id="PS51192"/>
    </source>
</evidence>